<proteinExistence type="predicted"/>
<protein>
    <submittedName>
        <fullName evidence="2">DUF268 domain-containing protein</fullName>
    </submittedName>
</protein>
<organism evidence="1 2">
    <name type="scientific">Panagrolaimus sp. ES5</name>
    <dbReference type="NCBI Taxonomy" id="591445"/>
    <lineage>
        <taxon>Eukaryota</taxon>
        <taxon>Metazoa</taxon>
        <taxon>Ecdysozoa</taxon>
        <taxon>Nematoda</taxon>
        <taxon>Chromadorea</taxon>
        <taxon>Rhabditida</taxon>
        <taxon>Tylenchina</taxon>
        <taxon>Panagrolaimomorpha</taxon>
        <taxon>Panagrolaimoidea</taxon>
        <taxon>Panagrolaimidae</taxon>
        <taxon>Panagrolaimus</taxon>
    </lineage>
</organism>
<reference evidence="2" key="1">
    <citation type="submission" date="2022-11" db="UniProtKB">
        <authorList>
            <consortium name="WormBaseParasite"/>
        </authorList>
    </citation>
    <scope>IDENTIFICATION</scope>
</reference>
<accession>A0AC34FMD7</accession>
<evidence type="ECO:0000313" key="2">
    <source>
        <dbReference type="WBParaSite" id="ES5_v2.g18502.t1"/>
    </source>
</evidence>
<sequence length="82" mass="9300">MDKYNNYFDFAVSFSSIEHSGLGRFGDPLDPIGDIREMNKVRCLLKNGGLFFIGVPVGQDSIAYNAHRIYGRMRLAMMFEGM</sequence>
<dbReference type="WBParaSite" id="ES5_v2.g18502.t1">
    <property type="protein sequence ID" value="ES5_v2.g18502.t1"/>
    <property type="gene ID" value="ES5_v2.g18502"/>
</dbReference>
<name>A0AC34FMD7_9BILA</name>
<dbReference type="Proteomes" id="UP000887579">
    <property type="component" value="Unplaced"/>
</dbReference>
<evidence type="ECO:0000313" key="1">
    <source>
        <dbReference type="Proteomes" id="UP000887579"/>
    </source>
</evidence>